<keyword evidence="2" id="KW-1185">Reference proteome</keyword>
<comment type="caution">
    <text evidence="1">The sequence shown here is derived from an EMBL/GenBank/DDBJ whole genome shotgun (WGS) entry which is preliminary data.</text>
</comment>
<dbReference type="GeneID" id="91148534"/>
<gene>
    <name evidence="1" type="ORF">ABID08_002020</name>
</gene>
<organism evidence="1 2">
    <name type="scientific">Rhizobium binae</name>
    <dbReference type="NCBI Taxonomy" id="1138190"/>
    <lineage>
        <taxon>Bacteria</taxon>
        <taxon>Pseudomonadati</taxon>
        <taxon>Pseudomonadota</taxon>
        <taxon>Alphaproteobacteria</taxon>
        <taxon>Hyphomicrobiales</taxon>
        <taxon>Rhizobiaceae</taxon>
        <taxon>Rhizobium/Agrobacterium group</taxon>
        <taxon>Rhizobium</taxon>
    </lineage>
</organism>
<reference evidence="1 2" key="1">
    <citation type="submission" date="2024-06" db="EMBL/GenBank/DDBJ databases">
        <title>Genomic Encyclopedia of Type Strains, Phase IV (KMG-IV): sequencing the most valuable type-strain genomes for metagenomic binning, comparative biology and taxonomic classification.</title>
        <authorList>
            <person name="Goeker M."/>
        </authorList>
    </citation>
    <scope>NUCLEOTIDE SEQUENCE [LARGE SCALE GENOMIC DNA]</scope>
    <source>
        <strain evidence="1 2">DSM 29288</strain>
    </source>
</reference>
<evidence type="ECO:0000313" key="2">
    <source>
        <dbReference type="Proteomes" id="UP001549077"/>
    </source>
</evidence>
<accession>A0ABV2MGZ0</accession>
<name>A0ABV2MGZ0_9HYPH</name>
<sequence length="215" mass="24634">MSDHTTPAWETVCYPEREKLPRRATDVEKQKVIEEQKAEDARRIAALTDWVLAESLRHGAENSDGYERFMFDPKYHMRADELDAVRSAITSPADRGRLMAAALRQSPTEAFLEIVAQLLESGAFTNRSQPSVELSLRQIEFVQEHKEIKRLLLHAYQTSSASQTDIARRATEVAKLICGMTANEAKKAKEQYKDNFTRNAELRWLLLTKTIARRK</sequence>
<dbReference type="Proteomes" id="UP001549077">
    <property type="component" value="Unassembled WGS sequence"/>
</dbReference>
<proteinExistence type="predicted"/>
<dbReference type="EMBL" id="JBEPMY010000004">
    <property type="protein sequence ID" value="MET3754663.1"/>
    <property type="molecule type" value="Genomic_DNA"/>
</dbReference>
<protein>
    <submittedName>
        <fullName evidence="1">Uncharacterized protein</fullName>
    </submittedName>
</protein>
<evidence type="ECO:0000313" key="1">
    <source>
        <dbReference type="EMBL" id="MET3754663.1"/>
    </source>
</evidence>
<dbReference type="RefSeq" id="WP_168296968.1">
    <property type="nucleotide sequence ID" value="NZ_CP071604.1"/>
</dbReference>